<comment type="caution">
    <text evidence="1">The sequence shown here is derived from an EMBL/GenBank/DDBJ whole genome shotgun (WGS) entry which is preliminary data.</text>
</comment>
<protein>
    <recommendedName>
        <fullName evidence="3">Lipoprotein</fullName>
    </recommendedName>
</protein>
<sequence>MNQTLIKACLFLAFVTFSCVWISDGFAILDGDKKFDFYEQSEKQSEENNLEIKTKTLFLNTIESIRSLEFSIFEKTSIHSTDLFSMKEFALQKTTPPPKQG</sequence>
<dbReference type="OrthoDB" id="1367361at2"/>
<dbReference type="AlphaFoldDB" id="A0A4R5D7G2"/>
<evidence type="ECO:0008006" key="3">
    <source>
        <dbReference type="Google" id="ProtNLM"/>
    </source>
</evidence>
<keyword evidence="2" id="KW-1185">Reference proteome</keyword>
<name>A0A4R5D7G2_9FLAO</name>
<dbReference type="Proteomes" id="UP000294644">
    <property type="component" value="Unassembled WGS sequence"/>
</dbReference>
<evidence type="ECO:0000313" key="2">
    <source>
        <dbReference type="Proteomes" id="UP000294644"/>
    </source>
</evidence>
<proteinExistence type="predicted"/>
<organism evidence="1 2">
    <name type="scientific">Flavobacterium sandaracinum</name>
    <dbReference type="NCBI Taxonomy" id="2541733"/>
    <lineage>
        <taxon>Bacteria</taxon>
        <taxon>Pseudomonadati</taxon>
        <taxon>Bacteroidota</taxon>
        <taxon>Flavobacteriia</taxon>
        <taxon>Flavobacteriales</taxon>
        <taxon>Flavobacteriaceae</taxon>
        <taxon>Flavobacterium</taxon>
    </lineage>
</organism>
<evidence type="ECO:0000313" key="1">
    <source>
        <dbReference type="EMBL" id="TDE07651.1"/>
    </source>
</evidence>
<gene>
    <name evidence="1" type="ORF">E0F91_00765</name>
</gene>
<dbReference type="PROSITE" id="PS51257">
    <property type="entry name" value="PROKAR_LIPOPROTEIN"/>
    <property type="match status" value="1"/>
</dbReference>
<accession>A0A4R5D7G2</accession>
<dbReference type="RefSeq" id="WP_132064475.1">
    <property type="nucleotide sequence ID" value="NZ_SMFN01000001.1"/>
</dbReference>
<reference evidence="1 2" key="1">
    <citation type="submission" date="2019-03" db="EMBL/GenBank/DDBJ databases">
        <title>Flavobacterium LB-D12 sp. nov., isolated from arctic soil.</title>
        <authorList>
            <person name="Chaudhary D.K."/>
        </authorList>
    </citation>
    <scope>NUCLEOTIDE SEQUENCE [LARGE SCALE GENOMIC DNA]</scope>
    <source>
        <strain evidence="1 2">LB-D12</strain>
    </source>
</reference>
<dbReference type="EMBL" id="SMFN01000001">
    <property type="protein sequence ID" value="TDE07651.1"/>
    <property type="molecule type" value="Genomic_DNA"/>
</dbReference>